<comment type="function">
    <text evidence="11">Subunit e, of the mitochondrial membrane ATP synthase complex (F(1)F(0) ATP synthase or Complex V) that produces ATP from ADP in the presence of a proton gradient across the membrane which is generated by electron transport complexes of the respiratory chain. ATP synthase complex consist of a soluble F(1) head domain - the catalytic core - and a membrane F(1) domain - the membrane proton channel. These two domains are linked by a central stalk rotating inside the F(1) region and a stationary peripheral stalk. During catalysis, ATP synthesis in the catalytic domain of F(1) is coupled via a rotary mechanism of the central stalk subunits to proton translocation. In vivo, can only synthesize ATP although its ATP hydrolase activity can be activated artificially in vitro. Part of the complex F(0) domain.</text>
</comment>
<keyword evidence="10 11" id="KW-0066">ATP synthesis</keyword>
<keyword evidence="9" id="KW-0472">Membrane</keyword>
<dbReference type="Pfam" id="PF05680">
    <property type="entry name" value="ATP-synt_E"/>
    <property type="match status" value="1"/>
</dbReference>
<evidence type="ECO:0000313" key="13">
    <source>
        <dbReference type="Proteomes" id="UP000646827"/>
    </source>
</evidence>
<evidence type="ECO:0000256" key="2">
    <source>
        <dbReference type="ARBA" id="ARBA00007333"/>
    </source>
</evidence>
<keyword evidence="13" id="KW-1185">Reference proteome</keyword>
<comment type="caution">
    <text evidence="12">The sequence shown here is derived from an EMBL/GenBank/DDBJ whole genome shotgun (WGS) entry which is preliminary data.</text>
</comment>
<evidence type="ECO:0000256" key="1">
    <source>
        <dbReference type="ARBA" id="ARBA00004273"/>
    </source>
</evidence>
<dbReference type="OrthoDB" id="2125027at2759"/>
<comment type="subcellular location">
    <subcellularLocation>
        <location evidence="1 11">Mitochondrion inner membrane</location>
    </subcellularLocation>
</comment>
<evidence type="ECO:0000256" key="10">
    <source>
        <dbReference type="ARBA" id="ARBA00023310"/>
    </source>
</evidence>
<keyword evidence="6 11" id="KW-0999">Mitochondrion inner membrane</keyword>
<dbReference type="GO" id="GO:0045259">
    <property type="term" value="C:proton-transporting ATP synthase complex"/>
    <property type="evidence" value="ECO:0007669"/>
    <property type="project" value="UniProtKB-UniRule"/>
</dbReference>
<evidence type="ECO:0000256" key="7">
    <source>
        <dbReference type="ARBA" id="ARBA00023065"/>
    </source>
</evidence>
<organism evidence="12 13">
    <name type="scientific">Circinella minor</name>
    <dbReference type="NCBI Taxonomy" id="1195481"/>
    <lineage>
        <taxon>Eukaryota</taxon>
        <taxon>Fungi</taxon>
        <taxon>Fungi incertae sedis</taxon>
        <taxon>Mucoromycota</taxon>
        <taxon>Mucoromycotina</taxon>
        <taxon>Mucoromycetes</taxon>
        <taxon>Mucorales</taxon>
        <taxon>Lichtheimiaceae</taxon>
        <taxon>Circinella</taxon>
    </lineage>
</organism>
<keyword evidence="4 11" id="KW-0138">CF(0)</keyword>
<evidence type="ECO:0000256" key="3">
    <source>
        <dbReference type="ARBA" id="ARBA00022448"/>
    </source>
</evidence>
<dbReference type="GO" id="GO:0005743">
    <property type="term" value="C:mitochondrial inner membrane"/>
    <property type="evidence" value="ECO:0007669"/>
    <property type="project" value="UniProtKB-SubCell"/>
</dbReference>
<evidence type="ECO:0000256" key="6">
    <source>
        <dbReference type="ARBA" id="ARBA00022792"/>
    </source>
</evidence>
<keyword evidence="3 11" id="KW-0813">Transport</keyword>
<keyword evidence="7 11" id="KW-0406">Ion transport</keyword>
<evidence type="ECO:0000256" key="4">
    <source>
        <dbReference type="ARBA" id="ARBA00022547"/>
    </source>
</evidence>
<evidence type="ECO:0000256" key="11">
    <source>
        <dbReference type="RuleBase" id="RU367005"/>
    </source>
</evidence>
<evidence type="ECO:0000313" key="12">
    <source>
        <dbReference type="EMBL" id="KAG2219473.1"/>
    </source>
</evidence>
<name>A0A8H7VK49_9FUNG</name>
<evidence type="ECO:0000256" key="9">
    <source>
        <dbReference type="ARBA" id="ARBA00023136"/>
    </source>
</evidence>
<evidence type="ECO:0000256" key="5">
    <source>
        <dbReference type="ARBA" id="ARBA00022781"/>
    </source>
</evidence>
<comment type="similarity">
    <text evidence="2 11">Belongs to the ATPase e subunit family.</text>
</comment>
<comment type="subunit">
    <text evidence="11">F-type ATPases have 2 components, CF(1) - the catalytic core - and CF(0) - the membrane proton channel. CF(1) and CF(0) have multiple subunits.</text>
</comment>
<reference evidence="12 13" key="1">
    <citation type="submission" date="2020-12" db="EMBL/GenBank/DDBJ databases">
        <title>Metabolic potential, ecology and presence of endohyphal bacteria is reflected in genomic diversity of Mucoromycotina.</title>
        <authorList>
            <person name="Muszewska A."/>
            <person name="Okrasinska A."/>
            <person name="Steczkiewicz K."/>
            <person name="Drgas O."/>
            <person name="Orlowska M."/>
            <person name="Perlinska-Lenart U."/>
            <person name="Aleksandrzak-Piekarczyk T."/>
            <person name="Szatraj K."/>
            <person name="Zielenkiewicz U."/>
            <person name="Pilsyk S."/>
            <person name="Malc E."/>
            <person name="Mieczkowski P."/>
            <person name="Kruszewska J.S."/>
            <person name="Biernat P."/>
            <person name="Pawlowska J."/>
        </authorList>
    </citation>
    <scope>NUCLEOTIDE SEQUENCE [LARGE SCALE GENOMIC DNA]</scope>
    <source>
        <strain evidence="12 13">CBS 142.35</strain>
    </source>
</reference>
<dbReference type="GO" id="GO:0015986">
    <property type="term" value="P:proton motive force-driven ATP synthesis"/>
    <property type="evidence" value="ECO:0007669"/>
    <property type="project" value="InterPro"/>
</dbReference>
<keyword evidence="8 11" id="KW-0496">Mitochondrion</keyword>
<evidence type="ECO:0000256" key="8">
    <source>
        <dbReference type="ARBA" id="ARBA00023128"/>
    </source>
</evidence>
<dbReference type="GO" id="GO:0015078">
    <property type="term" value="F:proton transmembrane transporter activity"/>
    <property type="evidence" value="ECO:0007669"/>
    <property type="project" value="InterPro"/>
</dbReference>
<gene>
    <name evidence="12" type="ORF">INT45_010393</name>
</gene>
<dbReference type="Proteomes" id="UP000646827">
    <property type="component" value="Unassembled WGS sequence"/>
</dbReference>
<protein>
    <recommendedName>
        <fullName evidence="11">ATP synthase F(0) complex subunit e, mitochondrial</fullName>
    </recommendedName>
</protein>
<dbReference type="EMBL" id="JAEPRB010000177">
    <property type="protein sequence ID" value="KAG2219473.1"/>
    <property type="molecule type" value="Genomic_DNA"/>
</dbReference>
<dbReference type="InterPro" id="IPR008386">
    <property type="entry name" value="ATP_synth_F0_esu_mt"/>
</dbReference>
<sequence length="95" mass="10795">MVNRAFVNVGRWSALAFGLVYGYSHNASLQKQENVKKQQLEYERQVQLIEKARLAYAAKQNTTKPVTAAAESVDVDSPDFDFEKFIAQLEAQEKK</sequence>
<accession>A0A8H7VK49</accession>
<proteinExistence type="inferred from homology"/>
<keyword evidence="5 11" id="KW-0375">Hydrogen ion transport</keyword>
<dbReference type="AlphaFoldDB" id="A0A8H7VK49"/>